<organism evidence="1 2">
    <name type="scientific">Naganishia vaughanmartiniae</name>
    <dbReference type="NCBI Taxonomy" id="1424756"/>
    <lineage>
        <taxon>Eukaryota</taxon>
        <taxon>Fungi</taxon>
        <taxon>Dikarya</taxon>
        <taxon>Basidiomycota</taxon>
        <taxon>Agaricomycotina</taxon>
        <taxon>Tremellomycetes</taxon>
        <taxon>Filobasidiales</taxon>
        <taxon>Filobasidiaceae</taxon>
        <taxon>Naganishia</taxon>
    </lineage>
</organism>
<name>A0ACC2XC40_9TREE</name>
<protein>
    <submittedName>
        <fullName evidence="1">Uncharacterized protein</fullName>
    </submittedName>
</protein>
<evidence type="ECO:0000313" key="2">
    <source>
        <dbReference type="Proteomes" id="UP001243375"/>
    </source>
</evidence>
<proteinExistence type="predicted"/>
<keyword evidence="2" id="KW-1185">Reference proteome</keyword>
<dbReference type="Proteomes" id="UP001243375">
    <property type="component" value="Unassembled WGS sequence"/>
</dbReference>
<reference evidence="1" key="1">
    <citation type="submission" date="2023-04" db="EMBL/GenBank/DDBJ databases">
        <title>Draft Genome sequencing of Naganishia species isolated from polar environments using Oxford Nanopore Technology.</title>
        <authorList>
            <person name="Leo P."/>
            <person name="Venkateswaran K."/>
        </authorList>
    </citation>
    <scope>NUCLEOTIDE SEQUENCE</scope>
    <source>
        <strain evidence="1">MNA-CCFEE 5425</strain>
    </source>
</reference>
<comment type="caution">
    <text evidence="1">The sequence shown here is derived from an EMBL/GenBank/DDBJ whole genome shotgun (WGS) entry which is preliminary data.</text>
</comment>
<evidence type="ECO:0000313" key="1">
    <source>
        <dbReference type="EMBL" id="KAJ9121614.1"/>
    </source>
</evidence>
<sequence>MATMASLAEEPGAFLEWNENEVAQWISVIGYGQYKDLIIGESLNQTCVAVRENLTTLSIDQGITGDTLPYLNPSSIADIGISSIGHRLAILRAIYQLKMNMSHAATRTRDDANEDEHEGYGEWQMDNQDGNEVEDGAPKGWEWTEDDWRPADEDPLSRMQVNGNGIIMSPTSPAFMHPTTGITSNNPPYSASKGTMVAAYDDREGGIGMGMDDSQLNKLWDIVVEQNERIAVLEQEFRKLSAAYPSAAAISSNSRNVHSQQAFKRSRSRDRTLYPPANSHGETSTSPVLSPTFQAESPSSHPHTSTASVPIEKGASSRLTAATPPQLKRMISSSAIMNNPTQTARFAQGQNHSPNVGVGSLSGLLGTPSSMLATSPSYQAQAQADALGVSATSYSHGHLLPGAAETGNNANRASPTKGESGNVDSPNTARSMGAQGSTIVPAGTSASASANATASATAAAKSFRVTLEDPCWKVLPAALKKYKINDDWRMYAMFICFGSTERCLSYDEKPLLLFQKLKESGQKPVFMLRHLRDIKSPIAIAEQKQAVRRTNAIQQGLGNSTTVVTPDTSRFAVPAGSTSGTSSLNTPTLTPSATDTIPTLNDKSYPRDTRLHRPPVLQPISARAKAAAAAGALNSGRSTPGSGGQASFPDLPSPGMRGGGAGSENLPTGDEIPKAGYAVAIYPYIAEREDEFDVLVGMAFVIINKAKGWWVVQKDPDGNGKVVTDSAKSGWVPAGCLLEVSQPVGPAERGDNSDGKPPLADQPILPSLIVSSSFQGIALMGYEPKGEGELALKKDELLRVFIKHNGERGWVPSWFVGKIGSSSSSSGDKSAQSTASTAHPEEGNDKATS</sequence>
<accession>A0ACC2XC40</accession>
<dbReference type="EMBL" id="JASBWU010000005">
    <property type="protein sequence ID" value="KAJ9121614.1"/>
    <property type="molecule type" value="Genomic_DNA"/>
</dbReference>
<gene>
    <name evidence="1" type="ORF">QFC22_002234</name>
</gene>